<gene>
    <name evidence="2" type="ORF">HED64_16055</name>
</gene>
<name>A0ABX1G7I1_9MICC</name>
<dbReference type="EMBL" id="JAAWVT010000009">
    <property type="protein sequence ID" value="NKG22212.1"/>
    <property type="molecule type" value="Genomic_DNA"/>
</dbReference>
<evidence type="ECO:0000256" key="1">
    <source>
        <dbReference type="SAM" id="MobiDB-lite"/>
    </source>
</evidence>
<comment type="caution">
    <text evidence="2">The sequence shown here is derived from an EMBL/GenBank/DDBJ whole genome shotgun (WGS) entry which is preliminary data.</text>
</comment>
<sequence>MLILSKKYPELRLNGLTKFSGGKSDVSDPEVIERLRGFAHMGVVVPEATPAVPETPPAVPEKDSGDGGNTPPPADNEHVAPGAELFEPKGNASVEEWRAYAVQKGHESDAVADLKREDIKALVTE</sequence>
<reference evidence="2 3" key="1">
    <citation type="submission" date="2020-04" db="EMBL/GenBank/DDBJ databases">
        <title>Paeniglutamicibacter sp. ANT13_2, a novel actinomycete isolated from sediment in Antarctica.</title>
        <authorList>
            <person name="Sakdapetsiri C."/>
            <person name="Pinyakong O."/>
        </authorList>
    </citation>
    <scope>NUCLEOTIDE SEQUENCE [LARGE SCALE GENOMIC DNA]</scope>
    <source>
        <strain evidence="2 3">ANT13_2</strain>
    </source>
</reference>
<accession>A0ABX1G7I1</accession>
<feature type="region of interest" description="Disordered" evidence="1">
    <location>
        <begin position="47"/>
        <end position="90"/>
    </location>
</feature>
<organism evidence="2 3">
    <name type="scientific">Paeniglutamicibacter terrestris</name>
    <dbReference type="NCBI Taxonomy" id="2723403"/>
    <lineage>
        <taxon>Bacteria</taxon>
        <taxon>Bacillati</taxon>
        <taxon>Actinomycetota</taxon>
        <taxon>Actinomycetes</taxon>
        <taxon>Micrococcales</taxon>
        <taxon>Micrococcaceae</taxon>
        <taxon>Paeniglutamicibacter</taxon>
    </lineage>
</organism>
<keyword evidence="3" id="KW-1185">Reference proteome</keyword>
<proteinExistence type="predicted"/>
<evidence type="ECO:0000313" key="3">
    <source>
        <dbReference type="Proteomes" id="UP000746595"/>
    </source>
</evidence>
<dbReference type="RefSeq" id="WP_168153003.1">
    <property type="nucleotide sequence ID" value="NZ_JAAWVT010000009.1"/>
</dbReference>
<protein>
    <submittedName>
        <fullName evidence="2">Uncharacterized protein</fullName>
    </submittedName>
</protein>
<dbReference type="Proteomes" id="UP000746595">
    <property type="component" value="Unassembled WGS sequence"/>
</dbReference>
<evidence type="ECO:0000313" key="2">
    <source>
        <dbReference type="EMBL" id="NKG22212.1"/>
    </source>
</evidence>